<proteinExistence type="predicted"/>
<dbReference type="EMBL" id="CP072643">
    <property type="protein sequence ID" value="QUV95287.1"/>
    <property type="molecule type" value="Genomic_DNA"/>
</dbReference>
<name>A0ABX8B5B3_9BACT</name>
<keyword evidence="1" id="KW-0812">Transmembrane</keyword>
<keyword evidence="1" id="KW-0472">Membrane</keyword>
<keyword evidence="1" id="KW-1133">Transmembrane helix</keyword>
<reference evidence="2 3" key="1">
    <citation type="submission" date="2021-03" db="EMBL/GenBank/DDBJ databases">
        <title>Genomic and phenotypic characterization of Chloracidobacterium isolates provides evidence for multiple species.</title>
        <authorList>
            <person name="Saini M.K."/>
            <person name="Costas A.M.G."/>
            <person name="Tank M."/>
            <person name="Bryant D.A."/>
        </authorList>
    </citation>
    <scope>NUCLEOTIDE SEQUENCE [LARGE SCALE GENOMIC DNA]</scope>
    <source>
        <strain evidence="2 3">N</strain>
    </source>
</reference>
<evidence type="ECO:0000313" key="3">
    <source>
        <dbReference type="Proteomes" id="UP000677668"/>
    </source>
</evidence>
<organism evidence="2 3">
    <name type="scientific">Chloracidobacterium sp. N</name>
    <dbReference type="NCBI Taxonomy" id="2821540"/>
    <lineage>
        <taxon>Bacteria</taxon>
        <taxon>Pseudomonadati</taxon>
        <taxon>Acidobacteriota</taxon>
        <taxon>Terriglobia</taxon>
        <taxon>Terriglobales</taxon>
        <taxon>Acidobacteriaceae</taxon>
        <taxon>Chloracidobacterium</taxon>
        <taxon>Chloracidobacterium aggregatum</taxon>
    </lineage>
</organism>
<keyword evidence="3" id="KW-1185">Reference proteome</keyword>
<sequence>MRGIDEASIEREISMDVKFIYVRGSRLVIERKYNFLFEEVSVKIGAALLLAVVLVPILYYITTPIMVSFLRVDLSWLEPYLSLPFVLFLLMGGVVALLRTIITKKDARRTIFDKSKKIITFENERKGKIEIEKCYSMSDIKNVKVVVDSYGKLDIYLNSSTESIYVIGDTQPNAPIVFETSVENERKLELAHLIAELLGVPVIEKT</sequence>
<evidence type="ECO:0000313" key="2">
    <source>
        <dbReference type="EMBL" id="QUV95287.1"/>
    </source>
</evidence>
<protein>
    <submittedName>
        <fullName evidence="2">Uncharacterized protein</fullName>
    </submittedName>
</protein>
<dbReference type="Proteomes" id="UP000677668">
    <property type="component" value="Chromosome 2"/>
</dbReference>
<evidence type="ECO:0000256" key="1">
    <source>
        <dbReference type="SAM" id="Phobius"/>
    </source>
</evidence>
<feature type="transmembrane region" description="Helical" evidence="1">
    <location>
        <begin position="40"/>
        <end position="61"/>
    </location>
</feature>
<gene>
    <name evidence="2" type="ORF">J8C05_14835</name>
</gene>
<dbReference type="RefSeq" id="WP_211423521.1">
    <property type="nucleotide sequence ID" value="NZ_CP072643.1"/>
</dbReference>
<accession>A0ABX8B5B3</accession>
<feature type="transmembrane region" description="Helical" evidence="1">
    <location>
        <begin position="81"/>
        <end position="102"/>
    </location>
</feature>